<evidence type="ECO:0000313" key="2">
    <source>
        <dbReference type="EMBL" id="RCN37065.1"/>
    </source>
</evidence>
<name>A0A368G277_ANCCA</name>
<dbReference type="AlphaFoldDB" id="A0A368G277"/>
<protein>
    <recommendedName>
        <fullName evidence="4">SXP/RAL-2 family protein Ani s 5-like cation-binding domain-containing protein</fullName>
    </recommendedName>
</protein>
<evidence type="ECO:0000256" key="1">
    <source>
        <dbReference type="SAM" id="SignalP"/>
    </source>
</evidence>
<keyword evidence="3" id="KW-1185">Reference proteome</keyword>
<gene>
    <name evidence="2" type="ORF">ANCCAN_17059</name>
</gene>
<accession>A0A368G277</accession>
<reference evidence="2 3" key="1">
    <citation type="submission" date="2014-10" db="EMBL/GenBank/DDBJ databases">
        <title>Draft genome of the hookworm Ancylostoma caninum.</title>
        <authorList>
            <person name="Mitreva M."/>
        </authorList>
    </citation>
    <scope>NUCLEOTIDE SEQUENCE [LARGE SCALE GENOMIC DNA]</scope>
    <source>
        <strain evidence="2 3">Baltimore</strain>
    </source>
</reference>
<keyword evidence="1" id="KW-0732">Signal</keyword>
<proteinExistence type="predicted"/>
<sequence>MFKVCFGVVLLAICAEFSQAQFTHEQKKAFFEGSIEGIGGDFKASKHVIFREIQSPVEQNMKSSEYKQVFLNLQKKYDAIIAELQARIDSESDEKVKEFGKKILTMIQEGAFVAPTDEINAKVQQEIDNANLSPEQKAIVLPLQDYFYAKFKHDFGFYMSTFDFLKAMGILQ</sequence>
<feature type="chain" id="PRO_5016630048" description="SXP/RAL-2 family protein Ani s 5-like cation-binding domain-containing protein" evidence="1">
    <location>
        <begin position="21"/>
        <end position="172"/>
    </location>
</feature>
<feature type="signal peptide" evidence="1">
    <location>
        <begin position="1"/>
        <end position="20"/>
    </location>
</feature>
<dbReference type="EMBL" id="JOJR01000501">
    <property type="protein sequence ID" value="RCN37065.1"/>
    <property type="molecule type" value="Genomic_DNA"/>
</dbReference>
<comment type="caution">
    <text evidence="2">The sequence shown here is derived from an EMBL/GenBank/DDBJ whole genome shotgun (WGS) entry which is preliminary data.</text>
</comment>
<dbReference type="Proteomes" id="UP000252519">
    <property type="component" value="Unassembled WGS sequence"/>
</dbReference>
<organism evidence="2 3">
    <name type="scientific">Ancylostoma caninum</name>
    <name type="common">Dog hookworm</name>
    <dbReference type="NCBI Taxonomy" id="29170"/>
    <lineage>
        <taxon>Eukaryota</taxon>
        <taxon>Metazoa</taxon>
        <taxon>Ecdysozoa</taxon>
        <taxon>Nematoda</taxon>
        <taxon>Chromadorea</taxon>
        <taxon>Rhabditida</taxon>
        <taxon>Rhabditina</taxon>
        <taxon>Rhabditomorpha</taxon>
        <taxon>Strongyloidea</taxon>
        <taxon>Ancylostomatidae</taxon>
        <taxon>Ancylostomatinae</taxon>
        <taxon>Ancylostoma</taxon>
    </lineage>
</organism>
<evidence type="ECO:0008006" key="4">
    <source>
        <dbReference type="Google" id="ProtNLM"/>
    </source>
</evidence>
<evidence type="ECO:0000313" key="3">
    <source>
        <dbReference type="Proteomes" id="UP000252519"/>
    </source>
</evidence>